<evidence type="ECO:0000313" key="1">
    <source>
        <dbReference type="EMBL" id="GAA4391866.1"/>
    </source>
</evidence>
<protein>
    <submittedName>
        <fullName evidence="1">Uncharacterized protein</fullName>
    </submittedName>
</protein>
<keyword evidence="2" id="KW-1185">Reference proteome</keyword>
<reference evidence="2" key="1">
    <citation type="journal article" date="2019" name="Int. J. Syst. Evol. Microbiol.">
        <title>The Global Catalogue of Microorganisms (GCM) 10K type strain sequencing project: providing services to taxonomists for standard genome sequencing and annotation.</title>
        <authorList>
            <consortium name="The Broad Institute Genomics Platform"/>
            <consortium name="The Broad Institute Genome Sequencing Center for Infectious Disease"/>
            <person name="Wu L."/>
            <person name="Ma J."/>
        </authorList>
    </citation>
    <scope>NUCLEOTIDE SEQUENCE [LARGE SCALE GENOMIC DNA]</scope>
    <source>
        <strain evidence="2">JCM 17924</strain>
    </source>
</reference>
<dbReference type="EMBL" id="BAABHA010000015">
    <property type="protein sequence ID" value="GAA4391866.1"/>
    <property type="molecule type" value="Genomic_DNA"/>
</dbReference>
<gene>
    <name evidence="1" type="ORF">GCM10023186_41660</name>
</gene>
<proteinExistence type="predicted"/>
<dbReference type="Proteomes" id="UP001500454">
    <property type="component" value="Unassembled WGS sequence"/>
</dbReference>
<evidence type="ECO:0000313" key="2">
    <source>
        <dbReference type="Proteomes" id="UP001500454"/>
    </source>
</evidence>
<comment type="caution">
    <text evidence="1">The sequence shown here is derived from an EMBL/GenBank/DDBJ whole genome shotgun (WGS) entry which is preliminary data.</text>
</comment>
<name>A0ABP8JJM4_9BACT</name>
<dbReference type="RefSeq" id="WP_345227380.1">
    <property type="nucleotide sequence ID" value="NZ_BAABHA010000015.1"/>
</dbReference>
<accession>A0ABP8JJM4</accession>
<sequence length="83" mass="9977">MRLYTYLVVHRQYRDDNTLEVLTLNGICWSPTAELVQERAELYAAKKFPGTEHFDTSVCQQDLKSHFRDLLRGLWIQYRPRFK</sequence>
<organism evidence="1 2">
    <name type="scientific">Hymenobacter koreensis</name>
    <dbReference type="NCBI Taxonomy" id="1084523"/>
    <lineage>
        <taxon>Bacteria</taxon>
        <taxon>Pseudomonadati</taxon>
        <taxon>Bacteroidota</taxon>
        <taxon>Cytophagia</taxon>
        <taxon>Cytophagales</taxon>
        <taxon>Hymenobacteraceae</taxon>
        <taxon>Hymenobacter</taxon>
    </lineage>
</organism>